<feature type="domain" description="YABBY protein C-terminal" evidence="1">
    <location>
        <begin position="97"/>
        <end position="118"/>
    </location>
</feature>
<reference evidence="2 3" key="1">
    <citation type="journal article" date="2014" name="Agronomy (Basel)">
        <title>A Draft Genome Sequence for Ensete ventricosum, the Drought-Tolerant Tree Against Hunger.</title>
        <authorList>
            <person name="Harrison J."/>
            <person name="Moore K.A."/>
            <person name="Paszkiewicz K."/>
            <person name="Jones T."/>
            <person name="Grant M."/>
            <person name="Ambacheew D."/>
            <person name="Muzemil S."/>
            <person name="Studholme D.J."/>
        </authorList>
    </citation>
    <scope>NUCLEOTIDE SEQUENCE [LARGE SCALE GENOMIC DNA]</scope>
</reference>
<dbReference type="Pfam" id="PF04690">
    <property type="entry name" value="YABBY"/>
    <property type="match status" value="1"/>
</dbReference>
<evidence type="ECO:0000259" key="1">
    <source>
        <dbReference type="Pfam" id="PF04690"/>
    </source>
</evidence>
<gene>
    <name evidence="2" type="ORF">B296_00050798</name>
</gene>
<sequence length="118" mass="13036">CLHLNIGCCLLGRGLPPSAALTAPRYPAFKNFAVATVAPLPVSSALSPWIIRSPQTPHYYLVHFYRIVLCSSSSAEMTPNYDHLACPFSTVIMILMMVPCAAPEKRQRVPSAYNRFIK</sequence>
<dbReference type="AlphaFoldDB" id="A0A426WWW1"/>
<proteinExistence type="predicted"/>
<evidence type="ECO:0000313" key="2">
    <source>
        <dbReference type="EMBL" id="RRT31765.1"/>
    </source>
</evidence>
<dbReference type="EMBL" id="AMZH03036198">
    <property type="protein sequence ID" value="RRT31765.1"/>
    <property type="molecule type" value="Genomic_DNA"/>
</dbReference>
<name>A0A426WWW1_ENSVE</name>
<dbReference type="InterPro" id="IPR056775">
    <property type="entry name" value="YABBY_C"/>
</dbReference>
<dbReference type="Proteomes" id="UP000287651">
    <property type="component" value="Unassembled WGS sequence"/>
</dbReference>
<feature type="non-terminal residue" evidence="2">
    <location>
        <position position="1"/>
    </location>
</feature>
<accession>A0A426WWW1</accession>
<organism evidence="2 3">
    <name type="scientific">Ensete ventricosum</name>
    <name type="common">Abyssinian banana</name>
    <name type="synonym">Musa ensete</name>
    <dbReference type="NCBI Taxonomy" id="4639"/>
    <lineage>
        <taxon>Eukaryota</taxon>
        <taxon>Viridiplantae</taxon>
        <taxon>Streptophyta</taxon>
        <taxon>Embryophyta</taxon>
        <taxon>Tracheophyta</taxon>
        <taxon>Spermatophyta</taxon>
        <taxon>Magnoliopsida</taxon>
        <taxon>Liliopsida</taxon>
        <taxon>Zingiberales</taxon>
        <taxon>Musaceae</taxon>
        <taxon>Ensete</taxon>
    </lineage>
</organism>
<protein>
    <recommendedName>
        <fullName evidence="1">YABBY protein C-terminal domain-containing protein</fullName>
    </recommendedName>
</protein>
<evidence type="ECO:0000313" key="3">
    <source>
        <dbReference type="Proteomes" id="UP000287651"/>
    </source>
</evidence>
<comment type="caution">
    <text evidence="2">The sequence shown here is derived from an EMBL/GenBank/DDBJ whole genome shotgun (WGS) entry which is preliminary data.</text>
</comment>